<proteinExistence type="predicted"/>
<organism evidence="2 3">
    <name type="scientific">Brachyspira aalborgi</name>
    <dbReference type="NCBI Taxonomy" id="29522"/>
    <lineage>
        <taxon>Bacteria</taxon>
        <taxon>Pseudomonadati</taxon>
        <taxon>Spirochaetota</taxon>
        <taxon>Spirochaetia</taxon>
        <taxon>Brachyspirales</taxon>
        <taxon>Brachyspiraceae</taxon>
        <taxon>Brachyspira</taxon>
    </lineage>
</organism>
<keyword evidence="3" id="KW-1185">Reference proteome</keyword>
<comment type="caution">
    <text evidence="2">The sequence shown here is derived from an EMBL/GenBank/DDBJ whole genome shotgun (WGS) entry which is preliminary data.</text>
</comment>
<protein>
    <submittedName>
        <fullName evidence="2">Uncharacterized protein</fullName>
    </submittedName>
</protein>
<evidence type="ECO:0000313" key="3">
    <source>
        <dbReference type="Proteomes" id="UP000322659"/>
    </source>
</evidence>
<sequence length="89" mass="10793">MVRQVKINKENTKEAQLKELETLENETYEDVEAIKRERDRELEMDTAFYFSVIFNDREERDAFLNKYKIKLHDNYSVIAKDFIKAIENK</sequence>
<evidence type="ECO:0000256" key="1">
    <source>
        <dbReference type="SAM" id="Coils"/>
    </source>
</evidence>
<name>A0ABY3K6Q7_9SPIR</name>
<reference evidence="2 3" key="1">
    <citation type="journal article" date="1992" name="Lakartidningen">
        <title>[Penicillin V and not amoxicillin is the first choice preparation in acute otitis].</title>
        <authorList>
            <person name="Kamme C."/>
            <person name="Lundgren K."/>
            <person name="Prellner K."/>
        </authorList>
    </citation>
    <scope>NUCLEOTIDE SEQUENCE [LARGE SCALE GENOMIC DNA]</scope>
    <source>
        <strain evidence="2 3">PC5099IV</strain>
    </source>
</reference>
<feature type="coiled-coil region" evidence="1">
    <location>
        <begin position="6"/>
        <end position="37"/>
    </location>
</feature>
<accession>A0ABY3K6Q7</accession>
<gene>
    <name evidence="2" type="ORF">EPJ71_10560</name>
</gene>
<evidence type="ECO:0000313" key="2">
    <source>
        <dbReference type="EMBL" id="TXJ31167.1"/>
    </source>
</evidence>
<keyword evidence="1" id="KW-0175">Coiled coil</keyword>
<dbReference type="EMBL" id="SAXZ01000014">
    <property type="protein sequence ID" value="TXJ31167.1"/>
    <property type="molecule type" value="Genomic_DNA"/>
</dbReference>
<dbReference type="Proteomes" id="UP000322659">
    <property type="component" value="Unassembled WGS sequence"/>
</dbReference>
<dbReference type="RefSeq" id="WP_147748682.1">
    <property type="nucleotide sequence ID" value="NZ_SAXZ01000014.1"/>
</dbReference>